<dbReference type="GO" id="GO:0005975">
    <property type="term" value="P:carbohydrate metabolic process"/>
    <property type="evidence" value="ECO:0007669"/>
    <property type="project" value="InterPro"/>
</dbReference>
<feature type="active site" description="For ring-opening step" evidence="4">
    <location>
        <position position="143"/>
    </location>
</feature>
<dbReference type="OrthoDB" id="9791139at2"/>
<dbReference type="AlphaFoldDB" id="A0A0A2USY2"/>
<keyword evidence="7" id="KW-1185">Reference proteome</keyword>
<dbReference type="InterPro" id="IPR037171">
    <property type="entry name" value="NagB/RpiA_transferase-like"/>
</dbReference>
<comment type="catalytic activity">
    <reaction evidence="1 4">
        <text>alpha-D-glucosamine 6-phosphate + H2O = beta-D-fructose 6-phosphate + NH4(+)</text>
        <dbReference type="Rhea" id="RHEA:12172"/>
        <dbReference type="ChEBI" id="CHEBI:15377"/>
        <dbReference type="ChEBI" id="CHEBI:28938"/>
        <dbReference type="ChEBI" id="CHEBI:57634"/>
        <dbReference type="ChEBI" id="CHEBI:75989"/>
        <dbReference type="EC" id="3.5.99.6"/>
    </reaction>
</comment>
<dbReference type="CDD" id="cd01399">
    <property type="entry name" value="GlcN6P_deaminase"/>
    <property type="match status" value="1"/>
</dbReference>
<dbReference type="InterPro" id="IPR004547">
    <property type="entry name" value="Glucosamine6P_isomerase"/>
</dbReference>
<dbReference type="GO" id="GO:0004342">
    <property type="term" value="F:glucosamine-6-phosphate deaminase activity"/>
    <property type="evidence" value="ECO:0007669"/>
    <property type="project" value="UniProtKB-UniRule"/>
</dbReference>
<dbReference type="EMBL" id="AVBG01000006">
    <property type="protein sequence ID" value="KGP91377.1"/>
    <property type="molecule type" value="Genomic_DNA"/>
</dbReference>
<dbReference type="GO" id="GO:0042802">
    <property type="term" value="F:identical protein binding"/>
    <property type="evidence" value="ECO:0007669"/>
    <property type="project" value="TreeGrafter"/>
</dbReference>
<organism evidence="6 7">
    <name type="scientific">Pontibacillus chungwhensis BH030062</name>
    <dbReference type="NCBI Taxonomy" id="1385513"/>
    <lineage>
        <taxon>Bacteria</taxon>
        <taxon>Bacillati</taxon>
        <taxon>Bacillota</taxon>
        <taxon>Bacilli</taxon>
        <taxon>Bacillales</taxon>
        <taxon>Bacillaceae</taxon>
        <taxon>Pontibacillus</taxon>
    </lineage>
</organism>
<proteinExistence type="inferred from homology"/>
<evidence type="ECO:0000259" key="5">
    <source>
        <dbReference type="Pfam" id="PF01182"/>
    </source>
</evidence>
<dbReference type="UniPathway" id="UPA00629">
    <property type="reaction ID" value="UER00684"/>
</dbReference>
<gene>
    <name evidence="4" type="primary">nagB</name>
    <name evidence="6" type="ORF">N780_19275</name>
</gene>
<evidence type="ECO:0000256" key="1">
    <source>
        <dbReference type="ARBA" id="ARBA00000644"/>
    </source>
</evidence>
<protein>
    <recommendedName>
        <fullName evidence="4">Glucosamine-6-phosphate deaminase</fullName>
        <ecNumber evidence="4">3.5.99.6</ecNumber>
    </recommendedName>
    <alternativeName>
        <fullName evidence="4">GlcN6P deaminase</fullName>
        <shortName evidence="4">GNPDA</shortName>
    </alternativeName>
    <alternativeName>
        <fullName evidence="4">Glucosamine-6-phosphate isomerase</fullName>
    </alternativeName>
</protein>
<keyword evidence="3 4" id="KW-0119">Carbohydrate metabolism</keyword>
<accession>A0A0A2USY2</accession>
<dbReference type="PANTHER" id="PTHR11280">
    <property type="entry name" value="GLUCOSAMINE-6-PHOSPHATE ISOMERASE"/>
    <property type="match status" value="1"/>
</dbReference>
<evidence type="ECO:0000256" key="4">
    <source>
        <dbReference type="HAMAP-Rule" id="MF_01241"/>
    </source>
</evidence>
<feature type="domain" description="Glucosamine/galactosamine-6-phosphate isomerase" evidence="5">
    <location>
        <begin position="10"/>
        <end position="226"/>
    </location>
</feature>
<dbReference type="GO" id="GO:0019262">
    <property type="term" value="P:N-acetylneuraminate catabolic process"/>
    <property type="evidence" value="ECO:0007669"/>
    <property type="project" value="UniProtKB-UniRule"/>
</dbReference>
<dbReference type="InterPro" id="IPR006148">
    <property type="entry name" value="Glc/Gal-6P_isomerase"/>
</dbReference>
<feature type="active site" description="Proton acceptor; for enolization step" evidence="4">
    <location>
        <position position="67"/>
    </location>
</feature>
<feature type="active site" description="Proton acceptor; for ring-opening step" evidence="4">
    <location>
        <position position="138"/>
    </location>
</feature>
<reference evidence="6 7" key="1">
    <citation type="submission" date="2013-08" db="EMBL/GenBank/DDBJ databases">
        <title>Genome of Pontibacillus chungwhensis.</title>
        <authorList>
            <person name="Wang Q."/>
            <person name="Wang G."/>
        </authorList>
    </citation>
    <scope>NUCLEOTIDE SEQUENCE [LARGE SCALE GENOMIC DNA]</scope>
    <source>
        <strain evidence="6 7">BH030062</strain>
    </source>
</reference>
<feature type="active site" description="For ring-opening step" evidence="4">
    <location>
        <position position="136"/>
    </location>
</feature>
<dbReference type="EC" id="3.5.99.6" evidence="4"/>
<evidence type="ECO:0000256" key="2">
    <source>
        <dbReference type="ARBA" id="ARBA00022801"/>
    </source>
</evidence>
<dbReference type="HAMAP" id="MF_01241">
    <property type="entry name" value="GlcN6P_deamin"/>
    <property type="match status" value="1"/>
</dbReference>
<dbReference type="GO" id="GO:0005737">
    <property type="term" value="C:cytoplasm"/>
    <property type="evidence" value="ECO:0007669"/>
    <property type="project" value="TreeGrafter"/>
</dbReference>
<evidence type="ECO:0000313" key="6">
    <source>
        <dbReference type="EMBL" id="KGP91377.1"/>
    </source>
</evidence>
<evidence type="ECO:0000313" key="7">
    <source>
        <dbReference type="Proteomes" id="UP000030153"/>
    </source>
</evidence>
<dbReference type="Gene3D" id="3.40.50.1360">
    <property type="match status" value="1"/>
</dbReference>
<dbReference type="Proteomes" id="UP000030153">
    <property type="component" value="Unassembled WGS sequence"/>
</dbReference>
<comment type="pathway">
    <text evidence="4">Amino-sugar metabolism; N-acetylneuraminate degradation; D-fructose 6-phosphate from N-acetylneuraminate: step 5/5.</text>
</comment>
<dbReference type="GO" id="GO:0006043">
    <property type="term" value="P:glucosamine catabolic process"/>
    <property type="evidence" value="ECO:0007669"/>
    <property type="project" value="TreeGrafter"/>
</dbReference>
<keyword evidence="2 4" id="KW-0378">Hydrolase</keyword>
<name>A0A0A2USY2_9BACI</name>
<dbReference type="STRING" id="1385513.N780_19275"/>
<dbReference type="PANTHER" id="PTHR11280:SF5">
    <property type="entry name" value="GLUCOSAMINE-6-PHOSPHATE ISOMERASE"/>
    <property type="match status" value="1"/>
</dbReference>
<comment type="similarity">
    <text evidence="4">Belongs to the glucosamine/galactosamine-6-phosphate isomerase family. NagB subfamily.</text>
</comment>
<dbReference type="SUPFAM" id="SSF100950">
    <property type="entry name" value="NagB/RpiA/CoA transferase-like"/>
    <property type="match status" value="1"/>
</dbReference>
<comment type="function">
    <text evidence="4">Catalyzes the reversible isomerization-deamination of glucosamine 6-phosphate (GlcN6P) to form fructose 6-phosphate (Fru6P) and ammonium ion.</text>
</comment>
<dbReference type="eggNOG" id="COG0363">
    <property type="taxonomic scope" value="Bacteria"/>
</dbReference>
<sequence>MKVIVTRDNQEMSQKAADLLQLCMEENEESVLGLATGGTPRGTYQELIRRYKAGELDFSHVTAFNLDEYVGVDQHHPQSYHTFMKEQLFQHVNMNIEKAHIPNGQAPDLQEECARYEALIEKIGPPHIQLLGIGHNGHIGFNEPGSSFKSETHVVDLADSTRDANARFFESKSDVPSQAITMGIQSIMKSKRIVLIASGEKKAEAIRRLLSQEVSEDFPASALHSHPDVTLIVDLSAYQKI</sequence>
<comment type="caution">
    <text evidence="6">The sequence shown here is derived from an EMBL/GenBank/DDBJ whole genome shotgun (WGS) entry which is preliminary data.</text>
</comment>
<dbReference type="FunFam" id="3.40.50.1360:FF:000003">
    <property type="entry name" value="Glucosamine-6-phosphate deaminase"/>
    <property type="match status" value="1"/>
</dbReference>
<evidence type="ECO:0000256" key="3">
    <source>
        <dbReference type="ARBA" id="ARBA00023277"/>
    </source>
</evidence>
<dbReference type="GO" id="GO:0006046">
    <property type="term" value="P:N-acetylglucosamine catabolic process"/>
    <property type="evidence" value="ECO:0007669"/>
    <property type="project" value="UniProtKB-UniRule"/>
</dbReference>
<dbReference type="Pfam" id="PF01182">
    <property type="entry name" value="Glucosamine_iso"/>
    <property type="match status" value="1"/>
</dbReference>
<dbReference type="RefSeq" id="WP_036782926.1">
    <property type="nucleotide sequence ID" value="NZ_AVBG01000006.1"/>
</dbReference>
<dbReference type="NCBIfam" id="TIGR00502">
    <property type="entry name" value="nagB"/>
    <property type="match status" value="1"/>
</dbReference>
<comment type="caution">
    <text evidence="4">Lacks conserved residue(s) required for the propagation of feature annotation.</text>
</comment>